<accession>A0ACB7GI73</accession>
<reference evidence="2" key="1">
    <citation type="journal article" date="2016" name="Nat. Biotechnol.">
        <title>Sequencing wild and cultivated cassava and related species reveals extensive interspecific hybridization and genetic diversity.</title>
        <authorList>
            <person name="Bredeson J.V."/>
            <person name="Lyons J.B."/>
            <person name="Prochnik S.E."/>
            <person name="Wu G.A."/>
            <person name="Ha C.M."/>
            <person name="Edsinger-Gonzales E."/>
            <person name="Grimwood J."/>
            <person name="Schmutz J."/>
            <person name="Rabbi I.Y."/>
            <person name="Egesi C."/>
            <person name="Nauluvula P."/>
            <person name="Lebot V."/>
            <person name="Ndunguru J."/>
            <person name="Mkamilo G."/>
            <person name="Bart R.S."/>
            <person name="Setter T.L."/>
            <person name="Gleadow R.M."/>
            <person name="Kulakow P."/>
            <person name="Ferguson M.E."/>
            <person name="Rounsley S."/>
            <person name="Rokhsar D.S."/>
        </authorList>
    </citation>
    <scope>NUCLEOTIDE SEQUENCE [LARGE SCALE GENOMIC DNA]</scope>
    <source>
        <strain evidence="2">cv. AM560-2</strain>
    </source>
</reference>
<evidence type="ECO:0000313" key="2">
    <source>
        <dbReference type="Proteomes" id="UP000091857"/>
    </source>
</evidence>
<proteinExistence type="predicted"/>
<keyword evidence="2" id="KW-1185">Reference proteome</keyword>
<protein>
    <submittedName>
        <fullName evidence="1">Uncharacterized protein</fullName>
    </submittedName>
</protein>
<dbReference type="Proteomes" id="UP000091857">
    <property type="component" value="Chromosome 14"/>
</dbReference>
<name>A0ACB7GI73_MANES</name>
<organism evidence="1 2">
    <name type="scientific">Manihot esculenta</name>
    <name type="common">Cassava</name>
    <name type="synonym">Jatropha manihot</name>
    <dbReference type="NCBI Taxonomy" id="3983"/>
    <lineage>
        <taxon>Eukaryota</taxon>
        <taxon>Viridiplantae</taxon>
        <taxon>Streptophyta</taxon>
        <taxon>Embryophyta</taxon>
        <taxon>Tracheophyta</taxon>
        <taxon>Spermatophyta</taxon>
        <taxon>Magnoliopsida</taxon>
        <taxon>eudicotyledons</taxon>
        <taxon>Gunneridae</taxon>
        <taxon>Pentapetalae</taxon>
        <taxon>rosids</taxon>
        <taxon>fabids</taxon>
        <taxon>Malpighiales</taxon>
        <taxon>Euphorbiaceae</taxon>
        <taxon>Crotonoideae</taxon>
        <taxon>Manihoteae</taxon>
        <taxon>Manihot</taxon>
    </lineage>
</organism>
<dbReference type="EMBL" id="CM004400">
    <property type="protein sequence ID" value="KAG8639579.1"/>
    <property type="molecule type" value="Genomic_DNA"/>
</dbReference>
<gene>
    <name evidence="1" type="ORF">MANES_14G155900v8</name>
</gene>
<comment type="caution">
    <text evidence="1">The sequence shown here is derived from an EMBL/GenBank/DDBJ whole genome shotgun (WGS) entry which is preliminary data.</text>
</comment>
<sequence length="579" mass="65531">MGDFYFPYMPSSPLIFPSSSHESNDSTNQNISASSGSEASSSQNIFTASSHASNVLFTENQSIPLGFGASPSLEVLSLTKLSSNLEQQLIDSSWDYCDAEIVVEGLPVPIHRFILAARSRFFHELFKKEKGPLDKEEKPRYLMSDLLPHGRVGYEALQVVLNYLYAGKLKPSPIEVSTCVDDLCHHDACRPAINFTVELLYASSIFLVPELVSLFQSRLVNFVNKAYVEDVIPILLVAFHCQASQLVAQCVNRIVRSDLDSILIEKDLPYQVSEEIKFLRKELTSDDEQKMEVVDPLREMRIRRIYKALDLDDIEQVKLVLADSDVTLDDANALHYAVAYCSPKIVDEVLSLGLANVNLRNSQGYTVLHIAALQREPSVIMSLLAKGACASDLTLEGRSAVSICRRLTRPKDWHAKTVQGQEASKFRLCIDVLERERQRNPTSTDVSITSLTLFDDLHRKLLYLENRVALARLLFPVEAKVTRDIAHADENLKELDLNETPTAQKKRLVSRLEALAKTVGLARRFFPTCYEVLDKFLDHLPDLFYLERGSPEEQSLRRRRFLELKEDLMKAFNKDRAEF</sequence>
<evidence type="ECO:0000313" key="1">
    <source>
        <dbReference type="EMBL" id="KAG8639579.1"/>
    </source>
</evidence>